<keyword evidence="7 9" id="KW-0472">Membrane</keyword>
<dbReference type="PANTHER" id="PTHR33451">
    <property type="entry name" value="MALATE-2H(+)/NA(+)-LACTATE ANTIPORTER"/>
    <property type="match status" value="1"/>
</dbReference>
<proteinExistence type="inferred from homology"/>
<feature type="transmembrane region" description="Helical" evidence="9">
    <location>
        <begin position="262"/>
        <end position="279"/>
    </location>
</feature>
<accession>A0A133NFH9</accession>
<evidence type="ECO:0000313" key="12">
    <source>
        <dbReference type="Proteomes" id="UP000070617"/>
    </source>
</evidence>
<evidence type="ECO:0000256" key="8">
    <source>
        <dbReference type="ARBA" id="ARBA00038435"/>
    </source>
</evidence>
<dbReference type="STRING" id="134605.HMPREF3206_00828"/>
<evidence type="ECO:0000256" key="9">
    <source>
        <dbReference type="SAM" id="Phobius"/>
    </source>
</evidence>
<keyword evidence="12" id="KW-1185">Reference proteome</keyword>
<dbReference type="GO" id="GO:0005886">
    <property type="term" value="C:plasma membrane"/>
    <property type="evidence" value="ECO:0007669"/>
    <property type="project" value="UniProtKB-SubCell"/>
</dbReference>
<keyword evidence="3" id="KW-0050">Antiport</keyword>
<feature type="transmembrane region" description="Helical" evidence="9">
    <location>
        <begin position="76"/>
        <end position="104"/>
    </location>
</feature>
<feature type="transmembrane region" description="Helical" evidence="9">
    <location>
        <begin position="362"/>
        <end position="378"/>
    </location>
</feature>
<dbReference type="PANTHER" id="PTHR33451:SF5">
    <property type="entry name" value="NA+_H+ ANTIPORTER"/>
    <property type="match status" value="1"/>
</dbReference>
<comment type="subcellular location">
    <subcellularLocation>
        <location evidence="1">Cell membrane</location>
        <topology evidence="1">Multi-pass membrane protein</topology>
    </subcellularLocation>
</comment>
<dbReference type="AlphaFoldDB" id="A0A133NFH9"/>
<dbReference type="Proteomes" id="UP000070617">
    <property type="component" value="Unassembled WGS sequence"/>
</dbReference>
<feature type="transmembrane region" description="Helical" evidence="9">
    <location>
        <begin position="284"/>
        <end position="301"/>
    </location>
</feature>
<feature type="transmembrane region" description="Helical" evidence="9">
    <location>
        <begin position="144"/>
        <end position="169"/>
    </location>
</feature>
<name>A0A133NFH9_9FUSO</name>
<reference evidence="12" key="1">
    <citation type="submission" date="2016-01" db="EMBL/GenBank/DDBJ databases">
        <authorList>
            <person name="Mitreva M."/>
            <person name="Pepin K.H."/>
            <person name="Mihindukulasuriya K.A."/>
            <person name="Fulton R."/>
            <person name="Fronick C."/>
            <person name="O'Laughlin M."/>
            <person name="Miner T."/>
            <person name="Herter B."/>
            <person name="Rosa B.A."/>
            <person name="Cordes M."/>
            <person name="Tomlinson C."/>
            <person name="Wollam A."/>
            <person name="Palsikar V.B."/>
            <person name="Mardis E.R."/>
            <person name="Wilson R.K."/>
        </authorList>
    </citation>
    <scope>NUCLEOTIDE SEQUENCE [LARGE SCALE GENOMIC DNA]</scope>
    <source>
        <strain evidence="12">CMW8396</strain>
    </source>
</reference>
<evidence type="ECO:0000256" key="2">
    <source>
        <dbReference type="ARBA" id="ARBA00022448"/>
    </source>
</evidence>
<dbReference type="Pfam" id="PF03553">
    <property type="entry name" value="Na_H_antiporter"/>
    <property type="match status" value="1"/>
</dbReference>
<dbReference type="InterPro" id="IPR052180">
    <property type="entry name" value="NhaC_Na-H+_Antiporter"/>
</dbReference>
<protein>
    <submittedName>
        <fullName evidence="11">Na+/H+ antiporter family protein</fullName>
    </submittedName>
</protein>
<keyword evidence="4" id="KW-1003">Cell membrane</keyword>
<feature type="transmembrane region" description="Helical" evidence="9">
    <location>
        <begin position="460"/>
        <end position="477"/>
    </location>
</feature>
<evidence type="ECO:0000256" key="7">
    <source>
        <dbReference type="ARBA" id="ARBA00023136"/>
    </source>
</evidence>
<evidence type="ECO:0000256" key="5">
    <source>
        <dbReference type="ARBA" id="ARBA00022692"/>
    </source>
</evidence>
<evidence type="ECO:0000256" key="4">
    <source>
        <dbReference type="ARBA" id="ARBA00022475"/>
    </source>
</evidence>
<evidence type="ECO:0000256" key="6">
    <source>
        <dbReference type="ARBA" id="ARBA00022989"/>
    </source>
</evidence>
<dbReference type="GO" id="GO:0015297">
    <property type="term" value="F:antiporter activity"/>
    <property type="evidence" value="ECO:0007669"/>
    <property type="project" value="UniProtKB-KW"/>
</dbReference>
<dbReference type="EMBL" id="LRPX01000035">
    <property type="protein sequence ID" value="KXA14997.1"/>
    <property type="molecule type" value="Genomic_DNA"/>
</dbReference>
<feature type="transmembrane region" description="Helical" evidence="9">
    <location>
        <begin position="321"/>
        <end position="341"/>
    </location>
</feature>
<comment type="similarity">
    <text evidence="8">Belongs to the NhaC Na(+)/H(+) (TC 2.A.35) antiporter family.</text>
</comment>
<gene>
    <name evidence="11" type="ORF">HMPREF3206_00828</name>
</gene>
<feature type="transmembrane region" description="Helical" evidence="9">
    <location>
        <begin position="200"/>
        <end position="220"/>
    </location>
</feature>
<feature type="transmembrane region" description="Helical" evidence="9">
    <location>
        <begin position="26"/>
        <end position="56"/>
    </location>
</feature>
<feature type="domain" description="Na+/H+ antiporter NhaC-like C-terminal" evidence="10">
    <location>
        <begin position="166"/>
        <end position="431"/>
    </location>
</feature>
<evidence type="ECO:0000256" key="1">
    <source>
        <dbReference type="ARBA" id="ARBA00004651"/>
    </source>
</evidence>
<keyword evidence="2" id="KW-0813">Transport</keyword>
<feature type="transmembrane region" description="Helical" evidence="9">
    <location>
        <begin position="116"/>
        <end position="138"/>
    </location>
</feature>
<dbReference type="InterPro" id="IPR018461">
    <property type="entry name" value="Na/H_Antiport_NhaC-like_C"/>
</dbReference>
<comment type="caution">
    <text evidence="11">The sequence shown here is derived from an EMBL/GenBank/DDBJ whole genome shotgun (WGS) entry which is preliminary data.</text>
</comment>
<evidence type="ECO:0000256" key="3">
    <source>
        <dbReference type="ARBA" id="ARBA00022449"/>
    </source>
</evidence>
<sequence>MVKRKHSNIFIGREKFMKAFFKLSPVFLLAALMVAGYDALIAAPIATMYACVVAMLTEKTKFQGVIDAAIASVKEIQVALFILMIAYAMAEAFMSTGVGASIIIIALKFGITGKTVALVGAIVTAILSIATGTSWGTFAACAPVFLWLNHIVGGSITLTLGAIAGGACFGDNIGLISDTTIVSSGIQGVEVVRRIRHQGVWSGLVLLSGIILFGVFGVIMDLPSTVGDAAEAISKITPEVWTQLAEERESAVKLLEQVQAGVPLYMVIPLVVVLVLAFAGFQTFICLFSGVILSYVFGYFAGTVGTVNEYLDMCMSGFSDAGGWVVVMMMWVAAFGGVMKMMNAFRPLSDLLGRMARNVKQLMFFNGCLSIFGNAALADEMAQIVTIGPIIKELVEENVEASEEDMYVLKLRNATFSDAMGVFGSQLIPWHVYIGYYLGIIGIVYPIYEFKPMDLIQYNFIAYIAVISMLVLTLTGLDRLVPLFGLPSEPKVRLRTKEEREAYTASKKAK</sequence>
<dbReference type="PATRIC" id="fig|134605.3.peg.825"/>
<keyword evidence="5 9" id="KW-0812">Transmembrane</keyword>
<evidence type="ECO:0000259" key="10">
    <source>
        <dbReference type="Pfam" id="PF03553"/>
    </source>
</evidence>
<keyword evidence="6 9" id="KW-1133">Transmembrane helix</keyword>
<feature type="transmembrane region" description="Helical" evidence="9">
    <location>
        <begin position="430"/>
        <end position="448"/>
    </location>
</feature>
<evidence type="ECO:0000313" key="11">
    <source>
        <dbReference type="EMBL" id="KXA14997.1"/>
    </source>
</evidence>
<organism evidence="11 12">
    <name type="scientific">Fusobacterium equinum</name>
    <dbReference type="NCBI Taxonomy" id="134605"/>
    <lineage>
        <taxon>Bacteria</taxon>
        <taxon>Fusobacteriati</taxon>
        <taxon>Fusobacteriota</taxon>
        <taxon>Fusobacteriia</taxon>
        <taxon>Fusobacteriales</taxon>
        <taxon>Fusobacteriaceae</taxon>
        <taxon>Fusobacterium</taxon>
    </lineage>
</organism>